<evidence type="ECO:0000313" key="3">
    <source>
        <dbReference type="Proteomes" id="UP000289738"/>
    </source>
</evidence>
<name>A0A445CHT4_ARAHY</name>
<gene>
    <name evidence="2" type="ORF">Ahy_A07g037092</name>
</gene>
<dbReference type="EMBL" id="SDMP01000007">
    <property type="protein sequence ID" value="RYR50481.1"/>
    <property type="molecule type" value="Genomic_DNA"/>
</dbReference>
<dbReference type="AlphaFoldDB" id="A0A445CHT4"/>
<accession>A0A445CHT4</accession>
<evidence type="ECO:0000313" key="2">
    <source>
        <dbReference type="EMBL" id="RYR50481.1"/>
    </source>
</evidence>
<evidence type="ECO:0000256" key="1">
    <source>
        <dbReference type="SAM" id="Coils"/>
    </source>
</evidence>
<keyword evidence="3" id="KW-1185">Reference proteome</keyword>
<sequence>MINRSKQLYSHTGDSKSFTRRMEEDVLPFLFTEKIEEIEQHDESSRVLSQNDSIAQVFGKEKPSRVRGVGFGLTPTQLFGLNSHAPGNGVEVEETQRKLLALQAELEGKKFKRKAMENEAAAGKKKMQSMERALIYLFQT</sequence>
<comment type="caution">
    <text evidence="2">The sequence shown here is derived from an EMBL/GenBank/DDBJ whole genome shotgun (WGS) entry which is preliminary data.</text>
</comment>
<proteinExistence type="predicted"/>
<reference evidence="2 3" key="1">
    <citation type="submission" date="2019-01" db="EMBL/GenBank/DDBJ databases">
        <title>Sequencing of cultivated peanut Arachis hypogaea provides insights into genome evolution and oil improvement.</title>
        <authorList>
            <person name="Chen X."/>
        </authorList>
    </citation>
    <scope>NUCLEOTIDE SEQUENCE [LARGE SCALE GENOMIC DNA]</scope>
    <source>
        <strain evidence="3">cv. Fuhuasheng</strain>
        <tissue evidence="2">Leaves</tissue>
    </source>
</reference>
<keyword evidence="1" id="KW-0175">Coiled coil</keyword>
<organism evidence="2 3">
    <name type="scientific">Arachis hypogaea</name>
    <name type="common">Peanut</name>
    <dbReference type="NCBI Taxonomy" id="3818"/>
    <lineage>
        <taxon>Eukaryota</taxon>
        <taxon>Viridiplantae</taxon>
        <taxon>Streptophyta</taxon>
        <taxon>Embryophyta</taxon>
        <taxon>Tracheophyta</taxon>
        <taxon>Spermatophyta</taxon>
        <taxon>Magnoliopsida</taxon>
        <taxon>eudicotyledons</taxon>
        <taxon>Gunneridae</taxon>
        <taxon>Pentapetalae</taxon>
        <taxon>rosids</taxon>
        <taxon>fabids</taxon>
        <taxon>Fabales</taxon>
        <taxon>Fabaceae</taxon>
        <taxon>Papilionoideae</taxon>
        <taxon>50 kb inversion clade</taxon>
        <taxon>dalbergioids sensu lato</taxon>
        <taxon>Dalbergieae</taxon>
        <taxon>Pterocarpus clade</taxon>
        <taxon>Arachis</taxon>
    </lineage>
</organism>
<protein>
    <submittedName>
        <fullName evidence="2">Uncharacterized protein</fullName>
    </submittedName>
</protein>
<dbReference type="Proteomes" id="UP000289738">
    <property type="component" value="Chromosome A07"/>
</dbReference>
<feature type="coiled-coil region" evidence="1">
    <location>
        <begin position="92"/>
        <end position="133"/>
    </location>
</feature>